<feature type="compositionally biased region" description="Acidic residues" evidence="1">
    <location>
        <begin position="334"/>
        <end position="345"/>
    </location>
</feature>
<gene>
    <name evidence="3" type="ORF">SAMN04489835_4993</name>
</gene>
<accession>A0A1H6LML5</accession>
<name>A0A1H6LML5_MYCRU</name>
<feature type="compositionally biased region" description="Basic and acidic residues" evidence="1">
    <location>
        <begin position="280"/>
        <end position="289"/>
    </location>
</feature>
<evidence type="ECO:0000256" key="1">
    <source>
        <dbReference type="SAM" id="MobiDB-lite"/>
    </source>
</evidence>
<dbReference type="EMBL" id="LT629971">
    <property type="protein sequence ID" value="SEH86114.1"/>
    <property type="molecule type" value="Genomic_DNA"/>
</dbReference>
<evidence type="ECO:0000256" key="2">
    <source>
        <dbReference type="SAM" id="SignalP"/>
    </source>
</evidence>
<dbReference type="STRING" id="370526.SAMN04489835_4993"/>
<dbReference type="Proteomes" id="UP000182915">
    <property type="component" value="Chromosome I"/>
</dbReference>
<dbReference type="RefSeq" id="WP_157897826.1">
    <property type="nucleotide sequence ID" value="NZ_LT629971.1"/>
</dbReference>
<sequence>MPTTARPLFSTGMALLSASAIVIAPIAPVPETAVAAPVHAAAPLAPPLQLTASIADILTFPVLREYIINQITDLATWGVGFAEAGVNLTQAIGLLPETLRLLTQQLVSLDLQGALTTIETALVGTVAAVGLPVLDALITVRERNLAVQLALQSAVPEAVIGFGAALFGAVDGVLRASISGGQEVVDAILTFDLGNIVTAFVDATRDFLGSFAEGGQDIVDGIVFVQQTIATALATPAPTTGIAETEELSFAQRSPAEFDDGGTFTALSTGESIDDSESADTDRIEKQDVAEDDDVDPMADESLDLGSPAEETELEEATELGEQTDPDTQGIQPTDDDDSDEEPAEADTQTPSPQDDDEAA</sequence>
<keyword evidence="4" id="KW-1185">Reference proteome</keyword>
<proteinExistence type="predicted"/>
<protein>
    <recommendedName>
        <fullName evidence="5">PE-PGRS family protein</fullName>
    </recommendedName>
</protein>
<organism evidence="3 4">
    <name type="scientific">Mycolicibacterium rutilum</name>
    <name type="common">Mycobacterium rutilum</name>
    <dbReference type="NCBI Taxonomy" id="370526"/>
    <lineage>
        <taxon>Bacteria</taxon>
        <taxon>Bacillati</taxon>
        <taxon>Actinomycetota</taxon>
        <taxon>Actinomycetes</taxon>
        <taxon>Mycobacteriales</taxon>
        <taxon>Mycobacteriaceae</taxon>
        <taxon>Mycolicibacterium</taxon>
    </lineage>
</organism>
<evidence type="ECO:0000313" key="4">
    <source>
        <dbReference type="Proteomes" id="UP000182915"/>
    </source>
</evidence>
<dbReference type="AlphaFoldDB" id="A0A1H6LML5"/>
<feature type="chain" id="PRO_5009298513" description="PE-PGRS family protein" evidence="2">
    <location>
        <begin position="36"/>
        <end position="360"/>
    </location>
</feature>
<feature type="signal peptide" evidence="2">
    <location>
        <begin position="1"/>
        <end position="35"/>
    </location>
</feature>
<keyword evidence="2" id="KW-0732">Signal</keyword>
<feature type="compositionally biased region" description="Acidic residues" evidence="1">
    <location>
        <begin position="290"/>
        <end position="303"/>
    </location>
</feature>
<feature type="compositionally biased region" description="Acidic residues" evidence="1">
    <location>
        <begin position="310"/>
        <end position="325"/>
    </location>
</feature>
<feature type="region of interest" description="Disordered" evidence="1">
    <location>
        <begin position="255"/>
        <end position="360"/>
    </location>
</feature>
<dbReference type="OrthoDB" id="4616135at2"/>
<evidence type="ECO:0000313" key="3">
    <source>
        <dbReference type="EMBL" id="SEH86114.1"/>
    </source>
</evidence>
<evidence type="ECO:0008006" key="5">
    <source>
        <dbReference type="Google" id="ProtNLM"/>
    </source>
</evidence>
<reference evidence="4" key="1">
    <citation type="submission" date="2016-10" db="EMBL/GenBank/DDBJ databases">
        <authorList>
            <person name="Varghese N."/>
            <person name="Submissions S."/>
        </authorList>
    </citation>
    <scope>NUCLEOTIDE SEQUENCE [LARGE SCALE GENOMIC DNA]</scope>
    <source>
        <strain evidence="4">DSM 45405</strain>
    </source>
</reference>